<gene>
    <name evidence="1" type="ORF">ACFSKL_14355</name>
</gene>
<dbReference type="Proteomes" id="UP001597361">
    <property type="component" value="Unassembled WGS sequence"/>
</dbReference>
<evidence type="ECO:0000313" key="1">
    <source>
        <dbReference type="EMBL" id="MFD2035983.1"/>
    </source>
</evidence>
<accession>A0ABW4VRR9</accession>
<evidence type="ECO:0000313" key="2">
    <source>
        <dbReference type="Proteomes" id="UP001597361"/>
    </source>
</evidence>
<keyword evidence="2" id="KW-1185">Reference proteome</keyword>
<proteinExistence type="predicted"/>
<reference evidence="2" key="1">
    <citation type="journal article" date="2019" name="Int. J. Syst. Evol. Microbiol.">
        <title>The Global Catalogue of Microorganisms (GCM) 10K type strain sequencing project: providing services to taxonomists for standard genome sequencing and annotation.</title>
        <authorList>
            <consortium name="The Broad Institute Genomics Platform"/>
            <consortium name="The Broad Institute Genome Sequencing Center for Infectious Disease"/>
            <person name="Wu L."/>
            <person name="Ma J."/>
        </authorList>
    </citation>
    <scope>NUCLEOTIDE SEQUENCE [LARGE SCALE GENOMIC DNA]</scope>
    <source>
        <strain evidence="2">CGMCC 1.15180</strain>
    </source>
</reference>
<dbReference type="EMBL" id="JBHUHR010000039">
    <property type="protein sequence ID" value="MFD2035983.1"/>
    <property type="molecule type" value="Genomic_DNA"/>
</dbReference>
<comment type="caution">
    <text evidence="1">The sequence shown here is derived from an EMBL/GenBank/DDBJ whole genome shotgun (WGS) entry which is preliminary data.</text>
</comment>
<protein>
    <submittedName>
        <fullName evidence="1">Uncharacterized protein</fullName>
    </submittedName>
</protein>
<sequence>MELKAFYRDLVPEGFLVRVRFDSKRQIDLFVYEPTEVEGKRNLLFQQWDLDIKNYKPEFERSEFDLKYNGKTNSFEEVKERLNWTNDTFEMLYKKLKAINCIGISNSNPFEIEYGFRVMGVYSYLIFDDNLPSQKQVEYTDECTVKFYKDNIVFAYGSGAFGSLCTAEFKKDK</sequence>
<dbReference type="RefSeq" id="WP_376887009.1">
    <property type="nucleotide sequence ID" value="NZ_JBHUHR010000039.1"/>
</dbReference>
<organism evidence="1 2">
    <name type="scientific">Belliella marina</name>
    <dbReference type="NCBI Taxonomy" id="1644146"/>
    <lineage>
        <taxon>Bacteria</taxon>
        <taxon>Pseudomonadati</taxon>
        <taxon>Bacteroidota</taxon>
        <taxon>Cytophagia</taxon>
        <taxon>Cytophagales</taxon>
        <taxon>Cyclobacteriaceae</taxon>
        <taxon>Belliella</taxon>
    </lineage>
</organism>
<name>A0ABW4VRR9_9BACT</name>